<name>A0A0M3HKA9_ASCLU</name>
<dbReference type="Proteomes" id="UP000036681">
    <property type="component" value="Unplaced"/>
</dbReference>
<reference evidence="2" key="1">
    <citation type="submission" date="2017-02" db="UniProtKB">
        <authorList>
            <consortium name="WormBaseParasite"/>
        </authorList>
    </citation>
    <scope>IDENTIFICATION</scope>
</reference>
<evidence type="ECO:0000313" key="1">
    <source>
        <dbReference type="Proteomes" id="UP000036681"/>
    </source>
</evidence>
<accession>A0A0M3HKA9</accession>
<evidence type="ECO:0000313" key="2">
    <source>
        <dbReference type="WBParaSite" id="ALUE_0000195401-mRNA-1"/>
    </source>
</evidence>
<dbReference type="WBParaSite" id="ALUE_0000195401-mRNA-1">
    <property type="protein sequence ID" value="ALUE_0000195401-mRNA-1"/>
    <property type="gene ID" value="ALUE_0000195401"/>
</dbReference>
<proteinExistence type="predicted"/>
<dbReference type="AlphaFoldDB" id="A0A0M3HKA9"/>
<organism evidence="1 2">
    <name type="scientific">Ascaris lumbricoides</name>
    <name type="common">Giant roundworm</name>
    <dbReference type="NCBI Taxonomy" id="6252"/>
    <lineage>
        <taxon>Eukaryota</taxon>
        <taxon>Metazoa</taxon>
        <taxon>Ecdysozoa</taxon>
        <taxon>Nematoda</taxon>
        <taxon>Chromadorea</taxon>
        <taxon>Rhabditida</taxon>
        <taxon>Spirurina</taxon>
        <taxon>Ascaridomorpha</taxon>
        <taxon>Ascaridoidea</taxon>
        <taxon>Ascarididae</taxon>
        <taxon>Ascaris</taxon>
    </lineage>
</organism>
<protein>
    <submittedName>
        <fullName evidence="2">Aminotran_1_2 domain-containing protein</fullName>
    </submittedName>
</protein>
<keyword evidence="1" id="KW-1185">Reference proteome</keyword>
<sequence>MLLLTKKEGLLTCMLISRSFLEDNNLKKVIVPTPSFLEDGTAFYETLDEMEKVVLCVSKTFTAFTVCCYLMLTCCCSYRQAGGGKGEEEGE</sequence>